<keyword evidence="7" id="KW-1185">Reference proteome</keyword>
<gene>
    <name evidence="6" type="ORF">KV397_02950</name>
</gene>
<evidence type="ECO:0000313" key="7">
    <source>
        <dbReference type="Proteomes" id="UP000830631"/>
    </source>
</evidence>
<evidence type="ECO:0000256" key="1">
    <source>
        <dbReference type="ARBA" id="ARBA00023015"/>
    </source>
</evidence>
<name>A0ABY4IVI6_9MICO</name>
<dbReference type="SUPFAM" id="SSF48498">
    <property type="entry name" value="Tetracyclin repressor-like, C-terminal domain"/>
    <property type="match status" value="1"/>
</dbReference>
<evidence type="ECO:0000259" key="5">
    <source>
        <dbReference type="PROSITE" id="PS50977"/>
    </source>
</evidence>
<dbReference type="SUPFAM" id="SSF46689">
    <property type="entry name" value="Homeodomain-like"/>
    <property type="match status" value="1"/>
</dbReference>
<dbReference type="Proteomes" id="UP000830631">
    <property type="component" value="Chromosome"/>
</dbReference>
<dbReference type="InterPro" id="IPR009057">
    <property type="entry name" value="Homeodomain-like_sf"/>
</dbReference>
<dbReference type="Pfam" id="PF13305">
    <property type="entry name" value="TetR_C_33"/>
    <property type="match status" value="1"/>
</dbReference>
<accession>A0ABY4IVI6</accession>
<sequence length="174" mass="18378">MPTPERTSIAEIVAAGREILEIAGPAGLTMQAVAARVGVRAPSLYKRIRDRDALHTAVAVSTIDALTARLEHEGDDLAGLAHVYRGFAKENPEGFRLMFTIAAPQDALARSAAPVIRASSALVGEDDALDAARLFTAWATGFLQMELAGAFRLGGDVDRAFEYGLTRLIAGMGG</sequence>
<protein>
    <submittedName>
        <fullName evidence="6">WHG domain-containing protein</fullName>
    </submittedName>
</protein>
<keyword evidence="3" id="KW-0804">Transcription</keyword>
<dbReference type="InterPro" id="IPR025996">
    <property type="entry name" value="MT1864/Rv1816-like_C"/>
</dbReference>
<dbReference type="Gene3D" id="1.10.10.60">
    <property type="entry name" value="Homeodomain-like"/>
    <property type="match status" value="1"/>
</dbReference>
<reference evidence="6 7" key="1">
    <citation type="submission" date="2021-06" db="EMBL/GenBank/DDBJ databases">
        <title>Genome-based taxonomic framework of Microbacterium strains isolated from marine environment, the description of four new species and reclassification of four preexisting species.</title>
        <authorList>
            <person name="Lee S.D."/>
            <person name="Kim S.-M."/>
            <person name="Byeon Y.-S."/>
            <person name="Yang H.L."/>
            <person name="Kim I.S."/>
        </authorList>
    </citation>
    <scope>NUCLEOTIDE SEQUENCE [LARGE SCALE GENOMIC DNA]</scope>
    <source>
        <strain evidence="6 7">KSW4-10</strain>
    </source>
</reference>
<dbReference type="EMBL" id="CP078078">
    <property type="protein sequence ID" value="UPL16789.1"/>
    <property type="molecule type" value="Genomic_DNA"/>
</dbReference>
<evidence type="ECO:0000256" key="2">
    <source>
        <dbReference type="ARBA" id="ARBA00023125"/>
    </source>
</evidence>
<feature type="DNA-binding region" description="H-T-H motif" evidence="4">
    <location>
        <begin position="29"/>
        <end position="48"/>
    </location>
</feature>
<evidence type="ECO:0000256" key="4">
    <source>
        <dbReference type="PROSITE-ProRule" id="PRU00335"/>
    </source>
</evidence>
<dbReference type="PANTHER" id="PTHR30055">
    <property type="entry name" value="HTH-TYPE TRANSCRIPTIONAL REGULATOR RUTR"/>
    <property type="match status" value="1"/>
</dbReference>
<evidence type="ECO:0000256" key="3">
    <source>
        <dbReference type="ARBA" id="ARBA00023163"/>
    </source>
</evidence>
<dbReference type="InterPro" id="IPR036271">
    <property type="entry name" value="Tet_transcr_reg_TetR-rel_C_sf"/>
</dbReference>
<dbReference type="PROSITE" id="PS50977">
    <property type="entry name" value="HTH_TETR_2"/>
    <property type="match status" value="1"/>
</dbReference>
<feature type="domain" description="HTH tetR-type" evidence="5">
    <location>
        <begin position="6"/>
        <end position="66"/>
    </location>
</feature>
<proteinExistence type="predicted"/>
<dbReference type="Gene3D" id="1.10.357.10">
    <property type="entry name" value="Tetracycline Repressor, domain 2"/>
    <property type="match status" value="1"/>
</dbReference>
<dbReference type="RefSeq" id="WP_153242871.1">
    <property type="nucleotide sequence ID" value="NZ_CP078078.1"/>
</dbReference>
<dbReference type="Pfam" id="PF00440">
    <property type="entry name" value="TetR_N"/>
    <property type="match status" value="1"/>
</dbReference>
<keyword evidence="1" id="KW-0805">Transcription regulation</keyword>
<dbReference type="InterPro" id="IPR001647">
    <property type="entry name" value="HTH_TetR"/>
</dbReference>
<evidence type="ECO:0000313" key="6">
    <source>
        <dbReference type="EMBL" id="UPL16789.1"/>
    </source>
</evidence>
<keyword evidence="2 4" id="KW-0238">DNA-binding</keyword>
<organism evidence="6 7">
    <name type="scientific">Microbacterium aurugineum</name>
    <dbReference type="NCBI Taxonomy" id="2851642"/>
    <lineage>
        <taxon>Bacteria</taxon>
        <taxon>Bacillati</taxon>
        <taxon>Actinomycetota</taxon>
        <taxon>Actinomycetes</taxon>
        <taxon>Micrococcales</taxon>
        <taxon>Microbacteriaceae</taxon>
        <taxon>Microbacterium</taxon>
    </lineage>
</organism>
<dbReference type="PANTHER" id="PTHR30055:SF239">
    <property type="entry name" value="TRANSCRIPTIONAL REGULATORY PROTEIN"/>
    <property type="match status" value="1"/>
</dbReference>
<dbReference type="InterPro" id="IPR050109">
    <property type="entry name" value="HTH-type_TetR-like_transc_reg"/>
</dbReference>